<protein>
    <submittedName>
        <fullName evidence="2">Uncharacterized protein</fullName>
    </submittedName>
</protein>
<reference evidence="2 3" key="1">
    <citation type="submission" date="2024-02" db="EMBL/GenBank/DDBJ databases">
        <authorList>
            <person name="Chen Y."/>
            <person name="Shah S."/>
            <person name="Dougan E. K."/>
            <person name="Thang M."/>
            <person name="Chan C."/>
        </authorList>
    </citation>
    <scope>NUCLEOTIDE SEQUENCE [LARGE SCALE GENOMIC DNA]</scope>
</reference>
<feature type="compositionally biased region" description="Basic and acidic residues" evidence="1">
    <location>
        <begin position="510"/>
        <end position="525"/>
    </location>
</feature>
<proteinExistence type="predicted"/>
<comment type="caution">
    <text evidence="2">The sequence shown here is derived from an EMBL/GenBank/DDBJ whole genome shotgun (WGS) entry which is preliminary data.</text>
</comment>
<accession>A0ABP0IHP7</accession>
<dbReference type="Proteomes" id="UP001642464">
    <property type="component" value="Unassembled WGS sequence"/>
</dbReference>
<evidence type="ECO:0000256" key="1">
    <source>
        <dbReference type="SAM" id="MobiDB-lite"/>
    </source>
</evidence>
<keyword evidence="3" id="KW-1185">Reference proteome</keyword>
<organism evidence="2 3">
    <name type="scientific">Durusdinium trenchii</name>
    <dbReference type="NCBI Taxonomy" id="1381693"/>
    <lineage>
        <taxon>Eukaryota</taxon>
        <taxon>Sar</taxon>
        <taxon>Alveolata</taxon>
        <taxon>Dinophyceae</taxon>
        <taxon>Suessiales</taxon>
        <taxon>Symbiodiniaceae</taxon>
        <taxon>Durusdinium</taxon>
    </lineage>
</organism>
<gene>
    <name evidence="2" type="ORF">SCF082_LOCUS7207</name>
</gene>
<sequence length="737" mass="82008">MGMGGRGLERFKEGKQVPECVAKNFVAMVERVTCGGAESPLTGGNLDVKNLNKEAERLLKLYWDAKKEIDPDAEVPKLVVSERWIQRLCQKNGWTRRAPNTFEAYLPYEDQRMEKNRKAFAYTRLSQDVRLDLCLNFDQVWKQSWSDPKRLLLKVASSEGLKGKKAQAVQEIMDLQERLRGGGEGDWKVVRRRVTGKDARANLVRNSHHSITIITSLWGNGECGPLTCVLPLGFISDNALADLKNCFSPECYFLSSGRSSHFMNAESVVLYYENVLAEAFNRRRTLLAERYGRQPGGLSARGQPANAIHALLRKYMAFYNESSLGYRSGLLEQASSTPLMKRLNSGRKKKRSGNAYLLTGRLSSTTGFHAGIQDAEVLYQHRLAEYGEADIKTKNAAAKVEKVKTGQFSESAVLIYKKAGKEVSPDVYNKSVSKTQQGIKVNVSKHVEVFMLSVQDMTLKRLPQTEGEEADVKQLRIVSVTARSRQIQELRLHLDALSLASSHVLDGIKSEKKAKKQKTEAKQETEDPELEAQLAMISECNAVDKGAEEDLELNMKPEQEQNQDHNEANPDKEDEVMELEHANQGESEDEEIEYDFSTGVNFVCGGPSAVSSSDPSPPIAVAPPSASFKDMPAFVFLEKLNLTELPHVNGAGIGVHVTIQAWQVRYPPSGSQKASCARSWGNLSKKGFVSQCKALLECLLWAWERHLAENPSCSVSQTKVGMLKGALIADLGRHLEK</sequence>
<dbReference type="EMBL" id="CAXAMM010004014">
    <property type="protein sequence ID" value="CAK9002130.1"/>
    <property type="molecule type" value="Genomic_DNA"/>
</dbReference>
<feature type="region of interest" description="Disordered" evidence="1">
    <location>
        <begin position="510"/>
        <end position="529"/>
    </location>
</feature>
<evidence type="ECO:0000313" key="3">
    <source>
        <dbReference type="Proteomes" id="UP001642464"/>
    </source>
</evidence>
<evidence type="ECO:0000313" key="2">
    <source>
        <dbReference type="EMBL" id="CAK9002130.1"/>
    </source>
</evidence>
<name>A0ABP0IHP7_9DINO</name>